<dbReference type="EMBL" id="GG678431">
    <property type="protein sequence ID" value="EER09309.1"/>
    <property type="molecule type" value="Genomic_DNA"/>
</dbReference>
<dbReference type="AlphaFoldDB" id="C5L1T3"/>
<feature type="region of interest" description="Disordered" evidence="1">
    <location>
        <begin position="43"/>
        <end position="69"/>
    </location>
</feature>
<sequence>TTFTNVLRVLPQMYRIHTVIDEPPQDQSADAPQFDVTVTLEPPSIIEGRGSEGDTISPSSRKLRSGIKGSEKISFQMATPGTGNLTRSYYRHLPPEGVEIKGILIQYHGWFETCEFFENKFHNSDIAD</sequence>
<proteinExistence type="predicted"/>
<organism evidence="3">
    <name type="scientific">Perkinsus marinus (strain ATCC 50983 / TXsc)</name>
    <dbReference type="NCBI Taxonomy" id="423536"/>
    <lineage>
        <taxon>Eukaryota</taxon>
        <taxon>Sar</taxon>
        <taxon>Alveolata</taxon>
        <taxon>Perkinsozoa</taxon>
        <taxon>Perkinsea</taxon>
        <taxon>Perkinsida</taxon>
        <taxon>Perkinsidae</taxon>
        <taxon>Perkinsus</taxon>
    </lineage>
</organism>
<reference evidence="2 3" key="1">
    <citation type="submission" date="2008-07" db="EMBL/GenBank/DDBJ databases">
        <authorList>
            <person name="El-Sayed N."/>
            <person name="Caler E."/>
            <person name="Inman J."/>
            <person name="Amedeo P."/>
            <person name="Hass B."/>
            <person name="Wortman J."/>
        </authorList>
    </citation>
    <scope>NUCLEOTIDE SEQUENCE [LARGE SCALE GENOMIC DNA]</scope>
    <source>
        <strain evidence="3">ATCC 50983 / TXsc</strain>
    </source>
</reference>
<dbReference type="Proteomes" id="UP000007800">
    <property type="component" value="Unassembled WGS sequence"/>
</dbReference>
<protein>
    <submittedName>
        <fullName evidence="2">Uncharacterized protein</fullName>
    </submittedName>
</protein>
<keyword evidence="3" id="KW-1185">Reference proteome</keyword>
<dbReference type="InParanoid" id="C5L1T3"/>
<accession>C5L1T3</accession>
<feature type="non-terminal residue" evidence="2">
    <location>
        <position position="1"/>
    </location>
</feature>
<dbReference type="RefSeq" id="XP_002777493.1">
    <property type="nucleotide sequence ID" value="XM_002777447.1"/>
</dbReference>
<feature type="non-terminal residue" evidence="2">
    <location>
        <position position="128"/>
    </location>
</feature>
<dbReference type="GeneID" id="9065735"/>
<evidence type="ECO:0000313" key="2">
    <source>
        <dbReference type="EMBL" id="EER09309.1"/>
    </source>
</evidence>
<name>C5L1T3_PERM5</name>
<evidence type="ECO:0000256" key="1">
    <source>
        <dbReference type="SAM" id="MobiDB-lite"/>
    </source>
</evidence>
<evidence type="ECO:0000313" key="3">
    <source>
        <dbReference type="Proteomes" id="UP000007800"/>
    </source>
</evidence>
<gene>
    <name evidence="2" type="ORF">Pmar_PMAR027082</name>
</gene>
<dbReference type="OMA" id="CEEWEAY"/>